<organism evidence="4">
    <name type="scientific">Enterobius vermicularis</name>
    <name type="common">Human pinworm</name>
    <dbReference type="NCBI Taxonomy" id="51028"/>
    <lineage>
        <taxon>Eukaryota</taxon>
        <taxon>Metazoa</taxon>
        <taxon>Ecdysozoa</taxon>
        <taxon>Nematoda</taxon>
        <taxon>Chromadorea</taxon>
        <taxon>Rhabditida</taxon>
        <taxon>Spirurina</taxon>
        <taxon>Oxyuridomorpha</taxon>
        <taxon>Oxyuroidea</taxon>
        <taxon>Oxyuridae</taxon>
        <taxon>Enterobius</taxon>
    </lineage>
</organism>
<reference evidence="4" key="1">
    <citation type="submission" date="2017-02" db="UniProtKB">
        <authorList>
            <consortium name="WormBaseParasite"/>
        </authorList>
    </citation>
    <scope>IDENTIFICATION</scope>
</reference>
<keyword evidence="3" id="KW-1185">Reference proteome</keyword>
<feature type="region of interest" description="Disordered" evidence="1">
    <location>
        <begin position="1"/>
        <end position="102"/>
    </location>
</feature>
<name>A0A0N4V7K9_ENTVE</name>
<evidence type="ECO:0000313" key="4">
    <source>
        <dbReference type="WBParaSite" id="EVEC_0000627801-mRNA-1"/>
    </source>
</evidence>
<protein>
    <submittedName>
        <fullName evidence="2 4">Uncharacterized protein</fullName>
    </submittedName>
</protein>
<dbReference type="EMBL" id="UXUI01008303">
    <property type="protein sequence ID" value="VDD91138.1"/>
    <property type="molecule type" value="Genomic_DNA"/>
</dbReference>
<feature type="compositionally biased region" description="Polar residues" evidence="1">
    <location>
        <begin position="63"/>
        <end position="80"/>
    </location>
</feature>
<dbReference type="Proteomes" id="UP000274131">
    <property type="component" value="Unassembled WGS sequence"/>
</dbReference>
<gene>
    <name evidence="2" type="ORF">EVEC_LOCUS5889</name>
</gene>
<evidence type="ECO:0000313" key="2">
    <source>
        <dbReference type="EMBL" id="VDD91138.1"/>
    </source>
</evidence>
<sequence>MTGSMGCDNCDAASAFTGRPNKIAIPSLNAAPRADANNKASPNGAPVVDANNGASPNGDPKTDASNGTSPNGSPTASMNYKASPNAAPTANANNGTSPNGATIVDMKNRASQTIPTMAATRMFRNMNFHMDVSRMAACNFMAMPAETPKATRSAVAEGRPKKVANRVVVYSMGGKSKEKHGKSWLCTGFTDQGLAIVVPRFTVR</sequence>
<accession>A0A0N4V7K9</accession>
<evidence type="ECO:0000313" key="3">
    <source>
        <dbReference type="Proteomes" id="UP000274131"/>
    </source>
</evidence>
<proteinExistence type="predicted"/>
<dbReference type="AlphaFoldDB" id="A0A0N4V7K9"/>
<evidence type="ECO:0000256" key="1">
    <source>
        <dbReference type="SAM" id="MobiDB-lite"/>
    </source>
</evidence>
<dbReference type="WBParaSite" id="EVEC_0000627801-mRNA-1">
    <property type="protein sequence ID" value="EVEC_0000627801-mRNA-1"/>
    <property type="gene ID" value="EVEC_0000627801"/>
</dbReference>
<feature type="compositionally biased region" description="Low complexity" evidence="1">
    <location>
        <begin position="82"/>
        <end position="102"/>
    </location>
</feature>
<reference evidence="2 3" key="2">
    <citation type="submission" date="2018-10" db="EMBL/GenBank/DDBJ databases">
        <authorList>
            <consortium name="Pathogen Informatics"/>
        </authorList>
    </citation>
    <scope>NUCLEOTIDE SEQUENCE [LARGE SCALE GENOMIC DNA]</scope>
</reference>